<keyword evidence="2" id="KW-1185">Reference proteome</keyword>
<sequence>MSLPPYTSKLSPEDAAHFLRRTAFGATDAQIRALVGQDARAVAQAALKFDARAAPAHPVPGNPFDPSSGATPGAMLQLTRAAWLFELMYSPNPLREKLALTWSNHFVIGTEKVKNHPALAAYLGLLRKHAAAPSFEGFTLAVAQTPAMLHYLDNDKNRKGKPNENFARELMELFTIGIGAPGRPNYTEQDVHEGARALTGWSLEGGRGNPRNTYLEAVRASYNPKQHDDGPKTYLGQTGKLSFEDVIRTAATHPQTAVFVSRKLHRAFVADVPSASVSGEQAVQGSAETFQRTNGNIGAVLEELLSSAAFYAPQNREAIIRGPVEYIVGAVRTLGQPRLEVKQVLNLSQTAGKMGQTLLQPDTVKGWDGGREWINDSTLLTRMQVAAALSLGKTAPTLDAAPSDLALFGSENSPVQAALKGLNPKQRVYLALVSPEFQLA</sequence>
<evidence type="ECO:0000313" key="1">
    <source>
        <dbReference type="EMBL" id="OLV19390.1"/>
    </source>
</evidence>
<dbReference type="OrthoDB" id="9772295at2"/>
<dbReference type="STRING" id="249408.BOO71_0002926"/>
<dbReference type="Proteomes" id="UP000186607">
    <property type="component" value="Unassembled WGS sequence"/>
</dbReference>
<organism evidence="1 2">
    <name type="scientific">Deinococcus marmoris</name>
    <dbReference type="NCBI Taxonomy" id="249408"/>
    <lineage>
        <taxon>Bacteria</taxon>
        <taxon>Thermotogati</taxon>
        <taxon>Deinococcota</taxon>
        <taxon>Deinococci</taxon>
        <taxon>Deinococcales</taxon>
        <taxon>Deinococcaceae</taxon>
        <taxon>Deinococcus</taxon>
    </lineage>
</organism>
<dbReference type="Pfam" id="PF08811">
    <property type="entry name" value="DUF1800"/>
    <property type="match status" value="1"/>
</dbReference>
<dbReference type="InterPro" id="IPR014917">
    <property type="entry name" value="DUF1800"/>
</dbReference>
<dbReference type="AlphaFoldDB" id="A0A1U7P2K9"/>
<accession>A0A1U7P2K9</accession>
<dbReference type="EMBL" id="MSTI01000035">
    <property type="protein sequence ID" value="OLV19390.1"/>
    <property type="molecule type" value="Genomic_DNA"/>
</dbReference>
<name>A0A1U7P2K9_9DEIO</name>
<evidence type="ECO:0000313" key="2">
    <source>
        <dbReference type="Proteomes" id="UP000186607"/>
    </source>
</evidence>
<reference evidence="1 2" key="1">
    <citation type="submission" date="2017-01" db="EMBL/GenBank/DDBJ databases">
        <title>Genome Analysis of Deinococcus marmoris KOPRI26562.</title>
        <authorList>
            <person name="Kim J.H."/>
            <person name="Oh H.-M."/>
        </authorList>
    </citation>
    <scope>NUCLEOTIDE SEQUENCE [LARGE SCALE GENOMIC DNA]</scope>
    <source>
        <strain evidence="1 2">KOPRI26562</strain>
    </source>
</reference>
<comment type="caution">
    <text evidence="1">The sequence shown here is derived from an EMBL/GenBank/DDBJ whole genome shotgun (WGS) entry which is preliminary data.</text>
</comment>
<dbReference type="RefSeq" id="WP_075830865.1">
    <property type="nucleotide sequence ID" value="NZ_MSTI01000035.1"/>
</dbReference>
<gene>
    <name evidence="1" type="ORF">BOO71_0002926</name>
</gene>
<protein>
    <submittedName>
        <fullName evidence="1">Signal peptide protein</fullName>
    </submittedName>
</protein>
<proteinExistence type="predicted"/>